<proteinExistence type="predicted"/>
<dbReference type="GO" id="GO:0004565">
    <property type="term" value="F:beta-galactosidase activity"/>
    <property type="evidence" value="ECO:0007669"/>
    <property type="project" value="UniProtKB-EC"/>
</dbReference>
<evidence type="ECO:0000313" key="6">
    <source>
        <dbReference type="EMBL" id="OIR03670.1"/>
    </source>
</evidence>
<dbReference type="Gene3D" id="3.20.20.80">
    <property type="entry name" value="Glycosidases"/>
    <property type="match status" value="1"/>
</dbReference>
<dbReference type="InterPro" id="IPR017853">
    <property type="entry name" value="GH"/>
</dbReference>
<dbReference type="SUPFAM" id="SSF51445">
    <property type="entry name" value="(Trans)glycosidases"/>
    <property type="match status" value="1"/>
</dbReference>
<dbReference type="GO" id="GO:0005990">
    <property type="term" value="P:lactose catabolic process"/>
    <property type="evidence" value="ECO:0007669"/>
    <property type="project" value="TreeGrafter"/>
</dbReference>
<accession>A0A1J5SUF7</accession>
<sequence length="967" mass="106854">MKNRDASNHRHPSSDDRTAMDRRAFVKVIGGGLVLASLPFSALARGSGLVTAPGAGATAEDHDLAARWRFQLDRADAGMGERWFARTLAGEMTLPASLPSQGVGDPISVDTPWMGKIEDQSWFTAPEYARYREPGHVKVPFWLQPGSYYSGVTWFQRTVDIPAEWAGRRVVLSLERPHWETRAWLDERPLGSCMSLSTPHEYDLGDAAPGTHVLTIRVDNRLIIDIGTDSHAICDHTQGNWNGIAGRIELRATPKVWLEDVQVYPHLATKTATVRVRVGNATGKAGRGVLSLGCAGSRRDAAVAWDKSGGEVETEIRLGADARPWDEFTPELQTLVVTLDGGESREVRFGLREISTEGTQFLVNGRKTFMRGTLECCIFPDTGHPPVEPGEWRRVFGVAKAYGLNLIRFHSYCPPKAAFEVADEIGLYLQVETCWANRSVSLGDGHPVDQWIYDETDRILNHYGNHPSFVLMPYGNEPGGRKSAAYLARYVIHFRARDSRRLWSGGSGWPELPENQFFVALGPRVQHWGAGKRSKINGKPPETMGDYRTFVAQRPVPVISHEVGQWCVYPDFDEIPEYTGYLKPRNFEIFRDQLEANGLGHLARDFLRASGRLQVLCYKDDIEALLRTPGMGGFELLDVHDFPGQGTALVGVLNPFWREKGYVTSPEYRRFCSELVPLARLPKRVFTRDETFTADIEVSNFGANPVPDVAVPWRLVADDGSIVASGTLPARSLPVDNGIALGGIQASLAGVRSPSRLRLVVSIPGTTAENDWNVWVYPGGPDDGAEGVHLTNTFDAATREALEKGGRVLLTLPAERVRNEGPAPVKLGFSSIFWNTAWTKRQAPTTLGILCDPKHPALAAFPTEFCSDWQWWYLISRAGALRLDTLPRGTEPLVRVIDDWVTARSLGLVVEARVGAGRLVVCGFDLTGDHPDPVSRQMRRSLLAYMAGDAFRPTAELTPAQIESLIA</sequence>
<feature type="transmembrane region" description="Helical" evidence="5">
    <location>
        <begin position="24"/>
        <end position="44"/>
    </location>
</feature>
<dbReference type="AlphaFoldDB" id="A0A1J5SUF7"/>
<comment type="caution">
    <text evidence="6">The sequence shown here is derived from an EMBL/GenBank/DDBJ whole genome shotgun (WGS) entry which is preliminary data.</text>
</comment>
<evidence type="ECO:0000256" key="4">
    <source>
        <dbReference type="ARBA" id="ARBA00023295"/>
    </source>
</evidence>
<name>A0A1J5SUF7_9ZZZZ</name>
<evidence type="ECO:0000256" key="2">
    <source>
        <dbReference type="ARBA" id="ARBA00012756"/>
    </source>
</evidence>
<evidence type="ECO:0000256" key="1">
    <source>
        <dbReference type="ARBA" id="ARBA00001412"/>
    </source>
</evidence>
<keyword evidence="5" id="KW-1133">Transmembrane helix</keyword>
<dbReference type="SUPFAM" id="SSF49785">
    <property type="entry name" value="Galactose-binding domain-like"/>
    <property type="match status" value="1"/>
</dbReference>
<keyword evidence="4 6" id="KW-0326">Glycosidase</keyword>
<reference evidence="6" key="1">
    <citation type="submission" date="2016-10" db="EMBL/GenBank/DDBJ databases">
        <title>Sequence of Gallionella enrichment culture.</title>
        <authorList>
            <person name="Poehlein A."/>
            <person name="Muehling M."/>
            <person name="Daniel R."/>
        </authorList>
    </citation>
    <scope>NUCLEOTIDE SEQUENCE</scope>
</reference>
<gene>
    <name evidence="6" type="primary">lacZ_3</name>
    <name evidence="6" type="ORF">GALL_142920</name>
</gene>
<dbReference type="EMBL" id="MLJW01000064">
    <property type="protein sequence ID" value="OIR03670.1"/>
    <property type="molecule type" value="Genomic_DNA"/>
</dbReference>
<keyword evidence="5" id="KW-0472">Membrane</keyword>
<evidence type="ECO:0000256" key="5">
    <source>
        <dbReference type="SAM" id="Phobius"/>
    </source>
</evidence>
<keyword evidence="3 6" id="KW-0378">Hydrolase</keyword>
<dbReference type="PROSITE" id="PS51318">
    <property type="entry name" value="TAT"/>
    <property type="match status" value="1"/>
</dbReference>
<dbReference type="PANTHER" id="PTHR46323:SF2">
    <property type="entry name" value="BETA-GALACTOSIDASE"/>
    <property type="match status" value="1"/>
</dbReference>
<protein>
    <recommendedName>
        <fullName evidence="2">beta-galactosidase</fullName>
        <ecNumber evidence="2">3.2.1.23</ecNumber>
    </recommendedName>
</protein>
<dbReference type="InterPro" id="IPR008979">
    <property type="entry name" value="Galactose-bd-like_sf"/>
</dbReference>
<dbReference type="GO" id="GO:0009341">
    <property type="term" value="C:beta-galactosidase complex"/>
    <property type="evidence" value="ECO:0007669"/>
    <property type="project" value="TreeGrafter"/>
</dbReference>
<organism evidence="6">
    <name type="scientific">mine drainage metagenome</name>
    <dbReference type="NCBI Taxonomy" id="410659"/>
    <lineage>
        <taxon>unclassified sequences</taxon>
        <taxon>metagenomes</taxon>
        <taxon>ecological metagenomes</taxon>
    </lineage>
</organism>
<comment type="catalytic activity">
    <reaction evidence="1">
        <text>Hydrolysis of terminal non-reducing beta-D-galactose residues in beta-D-galactosides.</text>
        <dbReference type="EC" id="3.2.1.23"/>
    </reaction>
</comment>
<keyword evidence="5" id="KW-0812">Transmembrane</keyword>
<dbReference type="InterPro" id="IPR006311">
    <property type="entry name" value="TAT_signal"/>
</dbReference>
<evidence type="ECO:0000256" key="3">
    <source>
        <dbReference type="ARBA" id="ARBA00022801"/>
    </source>
</evidence>
<dbReference type="PANTHER" id="PTHR46323">
    <property type="entry name" value="BETA-GALACTOSIDASE"/>
    <property type="match status" value="1"/>
</dbReference>
<dbReference type="InterPro" id="IPR050347">
    <property type="entry name" value="Bact_Beta-galactosidase"/>
</dbReference>
<dbReference type="EC" id="3.2.1.23" evidence="2"/>
<dbReference type="Gene3D" id="2.60.120.260">
    <property type="entry name" value="Galactose-binding domain-like"/>
    <property type="match status" value="1"/>
</dbReference>